<dbReference type="Proteomes" id="UP000324326">
    <property type="component" value="Unassembled WGS sequence"/>
</dbReference>
<evidence type="ECO:0000256" key="2">
    <source>
        <dbReference type="PIRSR" id="PIRSR601952-1"/>
    </source>
</evidence>
<sequence>MSFIRNRIIGFTLAGAVALGSAGTGSTAMETAKKKEDKKVKNVIMMVMDGTSSTATTLARWYKGEPLALDQIVTGGVRTFSAESAITDSAPAGTAMATGRKSNSSYVGVLPSVVNSPGTDPVSKEDHFRPVANVLEGAKQTGRATGLIATSEIQHATPAAYSGHHMNRNNFEVLGEQQVYQNMDVVLGGGKESLLPGTNEKSRKDQEDLVKVIKDKKYDFVETKRDLNQSKSKKIWGAFSQRDLAYDMDRRTTNPEQPTLADMTKKSIQTLSKDKDGFFLFVEGSKPDWAAHQNDPIGIISDVLAFDDAVKEALKYAKKDKNTMVIAVTDHGNSGISIGNSNTTKGYDQTPVSAYIDPLKKAKMTLEGATGKLKDDLSNIEEAAQLYGLDRLTASEKEQLKDVKDKKAAASVFSKLLANRANLGFTTGGHTGEDVFLYSYGPKKPQGLLDNTDIAKTMAKAMGFHLDTLTNELFMDAERAFQKAGARVTIDKKDPANPVLVATRKNIKAEMPVNKNIIKIKGKDYELDSVIVESNGTFYVPKEAVRLFKKHGR</sequence>
<feature type="binding site" evidence="3">
    <location>
        <position position="330"/>
    </location>
    <ligand>
        <name>Zn(2+)</name>
        <dbReference type="ChEBI" id="CHEBI:29105"/>
        <label>2</label>
    </ligand>
</feature>
<feature type="binding site" evidence="3">
    <location>
        <position position="430"/>
    </location>
    <ligand>
        <name>Zn(2+)</name>
        <dbReference type="ChEBI" id="CHEBI:29105"/>
        <label>2</label>
    </ligand>
</feature>
<dbReference type="SMART" id="SM00098">
    <property type="entry name" value="alkPPc"/>
    <property type="match status" value="1"/>
</dbReference>
<dbReference type="GO" id="GO:0046872">
    <property type="term" value="F:metal ion binding"/>
    <property type="evidence" value="ECO:0007669"/>
    <property type="project" value="UniProtKB-KW"/>
</dbReference>
<dbReference type="InterPro" id="IPR017850">
    <property type="entry name" value="Alkaline_phosphatase_core_sf"/>
</dbReference>
<dbReference type="Pfam" id="PF00245">
    <property type="entry name" value="Alk_phosphatase"/>
    <property type="match status" value="1"/>
</dbReference>
<feature type="binding site" evidence="3">
    <location>
        <position position="157"/>
    </location>
    <ligand>
        <name>Mg(2+)</name>
        <dbReference type="ChEBI" id="CHEBI:18420"/>
    </ligand>
</feature>
<comment type="caution">
    <text evidence="5">The sequence shown here is derived from an EMBL/GenBank/DDBJ whole genome shotgun (WGS) entry which is preliminary data.</text>
</comment>
<dbReference type="SUPFAM" id="SSF53649">
    <property type="entry name" value="Alkaline phosphatase-like"/>
    <property type="match status" value="1"/>
</dbReference>
<evidence type="ECO:0000256" key="3">
    <source>
        <dbReference type="PIRSR" id="PIRSR601952-2"/>
    </source>
</evidence>
<dbReference type="PRINTS" id="PR00113">
    <property type="entry name" value="ALKPHPHTASE"/>
</dbReference>
<dbReference type="RefSeq" id="WP_148957390.1">
    <property type="nucleotide sequence ID" value="NZ_QSND01000002.1"/>
</dbReference>
<dbReference type="STRING" id="1925020.BTA30_13190"/>
<gene>
    <name evidence="5" type="ORF">DX927_12380</name>
</gene>
<keyword evidence="3" id="KW-0862">Zinc</keyword>
<dbReference type="PANTHER" id="PTHR11596">
    <property type="entry name" value="ALKALINE PHOSPHATASE"/>
    <property type="match status" value="1"/>
</dbReference>
<feature type="binding site" evidence="3">
    <location>
        <position position="49"/>
    </location>
    <ligand>
        <name>Zn(2+)</name>
        <dbReference type="ChEBI" id="CHEBI:29105"/>
        <label>2</label>
    </ligand>
</feature>
<organism evidence="5 6">
    <name type="scientific">Bacillus swezeyi</name>
    <dbReference type="NCBI Taxonomy" id="1925020"/>
    <lineage>
        <taxon>Bacteria</taxon>
        <taxon>Bacillati</taxon>
        <taxon>Bacillota</taxon>
        <taxon>Bacilli</taxon>
        <taxon>Bacillales</taxon>
        <taxon>Bacillaceae</taxon>
        <taxon>Bacillus</taxon>
    </lineage>
</organism>
<keyword evidence="1" id="KW-0597">Phosphoprotein</keyword>
<comment type="cofactor">
    <cofactor evidence="3">
        <name>Zn(2+)</name>
        <dbReference type="ChEBI" id="CHEBI:29105"/>
    </cofactor>
    <text evidence="3">Binds 2 Zn(2+) ions.</text>
</comment>
<reference evidence="5 6" key="1">
    <citation type="submission" date="2018-08" db="EMBL/GenBank/DDBJ databases">
        <title>Bacillus phenotypic plasticity.</title>
        <authorList>
            <person name="Hurtado E."/>
        </authorList>
    </citation>
    <scope>NUCLEOTIDE SEQUENCE [LARGE SCALE GENOMIC DNA]</scope>
    <source>
        <strain evidence="5 6">427</strain>
    </source>
</reference>
<evidence type="ECO:0000313" key="6">
    <source>
        <dbReference type="Proteomes" id="UP000324326"/>
    </source>
</evidence>
<dbReference type="Gene3D" id="3.40.720.10">
    <property type="entry name" value="Alkaline Phosphatase, subunit A"/>
    <property type="match status" value="1"/>
</dbReference>
<protein>
    <submittedName>
        <fullName evidence="5">Alkaline phosphatase</fullName>
    </submittedName>
</protein>
<comment type="similarity">
    <text evidence="4">Belongs to the alkaline phosphatase family.</text>
</comment>
<keyword evidence="3" id="KW-0460">Magnesium</keyword>
<feature type="binding site" evidence="3">
    <location>
        <position position="292"/>
    </location>
    <ligand>
        <name>Zn(2+)</name>
        <dbReference type="ChEBI" id="CHEBI:29105"/>
        <label>2</label>
    </ligand>
</feature>
<dbReference type="GO" id="GO:0004035">
    <property type="term" value="F:alkaline phosphatase activity"/>
    <property type="evidence" value="ECO:0007669"/>
    <property type="project" value="TreeGrafter"/>
</dbReference>
<proteinExistence type="inferred from homology"/>
<dbReference type="EMBL" id="QSND01000002">
    <property type="protein sequence ID" value="KAA6452165.1"/>
    <property type="molecule type" value="Genomic_DNA"/>
</dbReference>
<evidence type="ECO:0000313" key="5">
    <source>
        <dbReference type="EMBL" id="KAA6452165.1"/>
    </source>
</evidence>
<feature type="binding site" evidence="3">
    <location>
        <position position="288"/>
    </location>
    <ligand>
        <name>Zn(2+)</name>
        <dbReference type="ChEBI" id="CHEBI:29105"/>
        <label>2</label>
    </ligand>
</feature>
<dbReference type="InterPro" id="IPR001952">
    <property type="entry name" value="Alkaline_phosphatase"/>
</dbReference>
<dbReference type="PANTHER" id="PTHR11596:SF5">
    <property type="entry name" value="ALKALINE PHOSPHATASE"/>
    <property type="match status" value="1"/>
</dbReference>
<feature type="binding site" evidence="3">
    <location>
        <position position="155"/>
    </location>
    <ligand>
        <name>Mg(2+)</name>
        <dbReference type="ChEBI" id="CHEBI:18420"/>
    </ligand>
</feature>
<keyword evidence="3" id="KW-0479">Metal-binding</keyword>
<feature type="active site" description="Phosphoserine intermediate" evidence="2">
    <location>
        <position position="89"/>
    </location>
</feature>
<dbReference type="InterPro" id="IPR036582">
    <property type="entry name" value="Mao_N_sf"/>
</dbReference>
<feature type="binding site" evidence="3">
    <location>
        <position position="49"/>
    </location>
    <ligand>
        <name>Mg(2+)</name>
        <dbReference type="ChEBI" id="CHEBI:18420"/>
    </ligand>
</feature>
<dbReference type="Gene3D" id="1.10.60.40">
    <property type="match status" value="1"/>
</dbReference>
<comment type="cofactor">
    <cofactor evidence="3">
        <name>Mg(2+)</name>
        <dbReference type="ChEBI" id="CHEBI:18420"/>
    </cofactor>
    <text evidence="3">Binds 1 Mg(2+) ion.</text>
</comment>
<feature type="binding site" evidence="3">
    <location>
        <position position="283"/>
    </location>
    <ligand>
        <name>Mg(2+)</name>
        <dbReference type="ChEBI" id="CHEBI:18420"/>
    </ligand>
</feature>
<evidence type="ECO:0000256" key="4">
    <source>
        <dbReference type="RuleBase" id="RU003946"/>
    </source>
</evidence>
<dbReference type="AlphaFoldDB" id="A0A5M8RU32"/>
<accession>A0A5M8RU32</accession>
<evidence type="ECO:0000256" key="1">
    <source>
        <dbReference type="ARBA" id="ARBA00022553"/>
    </source>
</evidence>
<dbReference type="Gene3D" id="3.30.457.10">
    <property type="entry name" value="Copper amine oxidase-like, N-terminal domain"/>
    <property type="match status" value="1"/>
</dbReference>
<dbReference type="CDD" id="cd16012">
    <property type="entry name" value="ALP"/>
    <property type="match status" value="1"/>
</dbReference>
<feature type="binding site" evidence="3">
    <location>
        <position position="331"/>
    </location>
    <ligand>
        <name>Zn(2+)</name>
        <dbReference type="ChEBI" id="CHEBI:29105"/>
        <label>2</label>
    </ligand>
</feature>
<name>A0A5M8RU32_9BACI</name>